<dbReference type="Pfam" id="PF05922">
    <property type="entry name" value="Inhibitor_I9"/>
    <property type="match status" value="1"/>
</dbReference>
<keyword evidence="2 6" id="KW-0645">Protease</keyword>
<dbReference type="PROSITE" id="PS51892">
    <property type="entry name" value="SUBTILASE"/>
    <property type="match status" value="1"/>
</dbReference>
<dbReference type="InterPro" id="IPR050131">
    <property type="entry name" value="Peptidase_S8_subtilisin-like"/>
</dbReference>
<evidence type="ECO:0000259" key="10">
    <source>
        <dbReference type="Pfam" id="PF05922"/>
    </source>
</evidence>
<dbReference type="PRINTS" id="PR00723">
    <property type="entry name" value="SUBTILISIN"/>
</dbReference>
<dbReference type="GO" id="GO:0005576">
    <property type="term" value="C:extracellular region"/>
    <property type="evidence" value="ECO:0007669"/>
    <property type="project" value="UniProtKB-ARBA"/>
</dbReference>
<dbReference type="Gene3D" id="3.30.70.80">
    <property type="entry name" value="Peptidase S8 propeptide/proteinase inhibitor I9"/>
    <property type="match status" value="1"/>
</dbReference>
<feature type="domain" description="Peptidase S8/S53" evidence="9">
    <location>
        <begin position="137"/>
        <end position="347"/>
    </location>
</feature>
<feature type="active site" description="Charge relay system" evidence="6">
    <location>
        <position position="139"/>
    </location>
</feature>
<dbReference type="CDD" id="cd04077">
    <property type="entry name" value="Peptidases_S8_PCSK9_ProteinaseK_like"/>
    <property type="match status" value="1"/>
</dbReference>
<sequence>MKLSGILLAAPLALAAPILEGRGETIPGRWIVVMNEDSSHESMASSMADIAGDLTPKHTYNMGMFKGYTMEASEDLISSIANLAEVAYVEADVKVSIASLQTQAQAPWGLARISSHVAGTTEYIYDESAGADTYAYIIDTGIYLAHPEFEGRASFGASFVEGDDTDTDGNGHGTHVAGTTGSATYGVAKKTNLIAVKVLDADGSGALSQVIAGIQWAVDDATSKGRIAKSVANMSLGALSLGTSTVNTAAKAAVAAGLFIAAAAGNNDLPAVIFSPASEATVCTVGATASNDTRAYFSNYGTAIDVWAPGVGVLSTYKNGSTAVLSGTSMSTPHVTGLAAYLLALEGERDPVALCQRIQELGTQDAVGDSESDNSMIVYNGNA</sequence>
<dbReference type="Gene3D" id="3.40.50.200">
    <property type="entry name" value="Peptidase S8/S53 domain"/>
    <property type="match status" value="1"/>
</dbReference>
<evidence type="ECO:0000256" key="5">
    <source>
        <dbReference type="ARBA" id="ARBA00022825"/>
    </source>
</evidence>
<dbReference type="PANTHER" id="PTHR43806">
    <property type="entry name" value="PEPTIDASE S8"/>
    <property type="match status" value="1"/>
</dbReference>
<feature type="signal peptide" evidence="8">
    <location>
        <begin position="1"/>
        <end position="15"/>
    </location>
</feature>
<dbReference type="Pfam" id="PF00082">
    <property type="entry name" value="Peptidase_S8"/>
    <property type="match status" value="1"/>
</dbReference>
<dbReference type="PROSITE" id="PS00136">
    <property type="entry name" value="SUBTILASE_ASP"/>
    <property type="match status" value="1"/>
</dbReference>
<evidence type="ECO:0000256" key="8">
    <source>
        <dbReference type="SAM" id="SignalP"/>
    </source>
</evidence>
<feature type="active site" description="Charge relay system" evidence="6">
    <location>
        <position position="172"/>
    </location>
</feature>
<keyword evidence="12" id="KW-1185">Reference proteome</keyword>
<dbReference type="AlphaFoldDB" id="A0AAI8YPY6"/>
<dbReference type="InterPro" id="IPR023827">
    <property type="entry name" value="Peptidase_S8_Asp-AS"/>
</dbReference>
<comment type="similarity">
    <text evidence="1 6 7">Belongs to the peptidase S8 family.</text>
</comment>
<reference evidence="11" key="1">
    <citation type="submission" date="2023-10" db="EMBL/GenBank/DDBJ databases">
        <authorList>
            <person name="Hackl T."/>
        </authorList>
    </citation>
    <scope>NUCLEOTIDE SEQUENCE</scope>
</reference>
<keyword evidence="3 8" id="KW-0732">Signal</keyword>
<keyword evidence="4 6" id="KW-0378">Hydrolase</keyword>
<dbReference type="InterPro" id="IPR023828">
    <property type="entry name" value="Peptidase_S8_Ser-AS"/>
</dbReference>
<dbReference type="InterPro" id="IPR010259">
    <property type="entry name" value="S8pro/Inhibitor_I9"/>
</dbReference>
<protein>
    <submittedName>
        <fullName evidence="11">Uu.00g009770.m01.CDS01</fullName>
    </submittedName>
</protein>
<evidence type="ECO:0000313" key="11">
    <source>
        <dbReference type="EMBL" id="CAJ2512858.1"/>
    </source>
</evidence>
<feature type="active site" description="Charge relay system" evidence="6">
    <location>
        <position position="329"/>
    </location>
</feature>
<name>A0AAI8YPY6_9PEZI</name>
<evidence type="ECO:0000256" key="4">
    <source>
        <dbReference type="ARBA" id="ARBA00022801"/>
    </source>
</evidence>
<organism evidence="11 12">
    <name type="scientific">Anthostomella pinea</name>
    <dbReference type="NCBI Taxonomy" id="933095"/>
    <lineage>
        <taxon>Eukaryota</taxon>
        <taxon>Fungi</taxon>
        <taxon>Dikarya</taxon>
        <taxon>Ascomycota</taxon>
        <taxon>Pezizomycotina</taxon>
        <taxon>Sordariomycetes</taxon>
        <taxon>Xylariomycetidae</taxon>
        <taxon>Xylariales</taxon>
        <taxon>Xylariaceae</taxon>
        <taxon>Anthostomella</taxon>
    </lineage>
</organism>
<dbReference type="SUPFAM" id="SSF52743">
    <property type="entry name" value="Subtilisin-like"/>
    <property type="match status" value="1"/>
</dbReference>
<evidence type="ECO:0000256" key="3">
    <source>
        <dbReference type="ARBA" id="ARBA00022729"/>
    </source>
</evidence>
<gene>
    <name evidence="11" type="ORF">KHLLAP_LOCUS13326</name>
</gene>
<accession>A0AAI8YPY6</accession>
<evidence type="ECO:0000256" key="6">
    <source>
        <dbReference type="PROSITE-ProRule" id="PRU01240"/>
    </source>
</evidence>
<dbReference type="SUPFAM" id="SSF54897">
    <property type="entry name" value="Protease propeptides/inhibitors"/>
    <property type="match status" value="1"/>
</dbReference>
<comment type="caution">
    <text evidence="11">The sequence shown here is derived from an EMBL/GenBank/DDBJ whole genome shotgun (WGS) entry which is preliminary data.</text>
</comment>
<dbReference type="InterPro" id="IPR037045">
    <property type="entry name" value="S8pro/Inhibitor_I9_sf"/>
</dbReference>
<dbReference type="InterPro" id="IPR034193">
    <property type="entry name" value="PCSK9_ProteinaseK-like"/>
</dbReference>
<keyword evidence="5 6" id="KW-0720">Serine protease</keyword>
<evidence type="ECO:0000313" key="12">
    <source>
        <dbReference type="Proteomes" id="UP001295740"/>
    </source>
</evidence>
<dbReference type="PANTHER" id="PTHR43806:SF58">
    <property type="entry name" value="ALKALINE PROTEASE 1-RELATED"/>
    <property type="match status" value="1"/>
</dbReference>
<dbReference type="GO" id="GO:0006508">
    <property type="term" value="P:proteolysis"/>
    <property type="evidence" value="ECO:0007669"/>
    <property type="project" value="UniProtKB-KW"/>
</dbReference>
<evidence type="ECO:0000256" key="1">
    <source>
        <dbReference type="ARBA" id="ARBA00011073"/>
    </source>
</evidence>
<dbReference type="InterPro" id="IPR000209">
    <property type="entry name" value="Peptidase_S8/S53_dom"/>
</dbReference>
<dbReference type="GO" id="GO:0004252">
    <property type="term" value="F:serine-type endopeptidase activity"/>
    <property type="evidence" value="ECO:0007669"/>
    <property type="project" value="UniProtKB-UniRule"/>
</dbReference>
<dbReference type="InterPro" id="IPR015500">
    <property type="entry name" value="Peptidase_S8_subtilisin-rel"/>
</dbReference>
<feature type="domain" description="Inhibitor I9" evidence="10">
    <location>
        <begin position="31"/>
        <end position="97"/>
    </location>
</feature>
<dbReference type="Proteomes" id="UP001295740">
    <property type="component" value="Unassembled WGS sequence"/>
</dbReference>
<proteinExistence type="inferred from homology"/>
<dbReference type="EMBL" id="CAUWAG010000020">
    <property type="protein sequence ID" value="CAJ2512858.1"/>
    <property type="molecule type" value="Genomic_DNA"/>
</dbReference>
<evidence type="ECO:0000259" key="9">
    <source>
        <dbReference type="Pfam" id="PF00082"/>
    </source>
</evidence>
<evidence type="ECO:0000256" key="7">
    <source>
        <dbReference type="RuleBase" id="RU003355"/>
    </source>
</evidence>
<feature type="chain" id="PRO_5042468960" evidence="8">
    <location>
        <begin position="16"/>
        <end position="383"/>
    </location>
</feature>
<dbReference type="PROSITE" id="PS00138">
    <property type="entry name" value="SUBTILASE_SER"/>
    <property type="match status" value="1"/>
</dbReference>
<dbReference type="InterPro" id="IPR036852">
    <property type="entry name" value="Peptidase_S8/S53_dom_sf"/>
</dbReference>
<dbReference type="FunFam" id="3.40.50.200:FF:000007">
    <property type="entry name" value="Subtilisin-like serine protease"/>
    <property type="match status" value="1"/>
</dbReference>
<evidence type="ECO:0000256" key="2">
    <source>
        <dbReference type="ARBA" id="ARBA00022670"/>
    </source>
</evidence>